<reference evidence="1" key="1">
    <citation type="submission" date="2018-05" db="EMBL/GenBank/DDBJ databases">
        <authorList>
            <person name="Lanie J.A."/>
            <person name="Ng W.-L."/>
            <person name="Kazmierczak K.M."/>
            <person name="Andrzejewski T.M."/>
            <person name="Davidsen T.M."/>
            <person name="Wayne K.J."/>
            <person name="Tettelin H."/>
            <person name="Glass J.I."/>
            <person name="Rusch D."/>
            <person name="Podicherti R."/>
            <person name="Tsui H.-C.T."/>
            <person name="Winkler M.E."/>
        </authorList>
    </citation>
    <scope>NUCLEOTIDE SEQUENCE</scope>
</reference>
<gene>
    <name evidence="1" type="ORF">METZ01_LOCUS352310</name>
</gene>
<protein>
    <submittedName>
        <fullName evidence="1">Uncharacterized protein</fullName>
    </submittedName>
</protein>
<accession>A0A382RP84</accession>
<organism evidence="1">
    <name type="scientific">marine metagenome</name>
    <dbReference type="NCBI Taxonomy" id="408172"/>
    <lineage>
        <taxon>unclassified sequences</taxon>
        <taxon>metagenomes</taxon>
        <taxon>ecological metagenomes</taxon>
    </lineage>
</organism>
<feature type="non-terminal residue" evidence="1">
    <location>
        <position position="73"/>
    </location>
</feature>
<dbReference type="AlphaFoldDB" id="A0A382RP84"/>
<name>A0A382RP84_9ZZZZ</name>
<proteinExistence type="predicted"/>
<dbReference type="EMBL" id="UINC01123168">
    <property type="protein sequence ID" value="SVC99456.1"/>
    <property type="molecule type" value="Genomic_DNA"/>
</dbReference>
<sequence length="73" mass="8487">MNLSLSLFPENNINSELDFEQYEIHAVQMMRSLKHDIQQTGAKIRKFKEQSLDELTTSAYGMPVFIILENLIL</sequence>
<evidence type="ECO:0000313" key="1">
    <source>
        <dbReference type="EMBL" id="SVC99456.1"/>
    </source>
</evidence>